<feature type="domain" description="PAS" evidence="1">
    <location>
        <begin position="186"/>
        <end position="237"/>
    </location>
</feature>
<dbReference type="InterPro" id="IPR036638">
    <property type="entry name" value="HLH_DNA-bd_sf"/>
</dbReference>
<dbReference type="InterPro" id="IPR000014">
    <property type="entry name" value="PAS"/>
</dbReference>
<feature type="domain" description="PAS" evidence="1">
    <location>
        <begin position="75"/>
        <end position="118"/>
    </location>
</feature>
<dbReference type="InterPro" id="IPR035965">
    <property type="entry name" value="PAS-like_dom_sf"/>
</dbReference>
<dbReference type="KEGG" id="aia:AWH56_003085"/>
<dbReference type="SUPFAM" id="SSF140500">
    <property type="entry name" value="BAS1536-like"/>
    <property type="match status" value="1"/>
</dbReference>
<dbReference type="InterPro" id="IPR001610">
    <property type="entry name" value="PAC"/>
</dbReference>
<sequence length="249" mass="28884">MTKNFELIEDIEKIRKVMEISAFETGFTSKDTVKASQKLDNLLNELGIVERKHSSEPFHVDIGKINSVINNEASILLTNLEGTILYANSKCCQMIGYNKDEIIGKHTRIFNSRYHTKEYFKKMWNTILSGQIWKNEINIKRKDNSTAWNMMSIFPILDDNNQPYQFLTLRTDITEKKEMEFAAAQKERQLSSLITNAVEVIGIINEEWNIIYQNNAIEKVIGYKAEEVLGTNIFNYLLNFRTNKVGDPR</sequence>
<dbReference type="SMART" id="SM00091">
    <property type="entry name" value="PAS"/>
    <property type="match status" value="2"/>
</dbReference>
<dbReference type="InterPro" id="IPR018540">
    <property type="entry name" value="Spo0E-like"/>
</dbReference>
<dbReference type="InterPro" id="IPR052155">
    <property type="entry name" value="Biofilm_reg_signaling"/>
</dbReference>
<dbReference type="Proteomes" id="UP000180175">
    <property type="component" value="Chromosome"/>
</dbReference>
<reference evidence="4" key="4">
    <citation type="submission" date="2020-10" db="EMBL/GenBank/DDBJ databases">
        <authorList>
            <person name="Bassil N.M."/>
            <person name="Lloyd J.R."/>
        </authorList>
    </citation>
    <scope>NUCLEOTIDE SEQUENCE</scope>
    <source>
        <strain evidence="4">NB2006</strain>
    </source>
</reference>
<evidence type="ECO:0000313" key="4">
    <source>
        <dbReference type="EMBL" id="QOY36674.1"/>
    </source>
</evidence>
<dbReference type="PANTHER" id="PTHR44757:SF2">
    <property type="entry name" value="BIOFILM ARCHITECTURE MAINTENANCE PROTEIN MBAA"/>
    <property type="match status" value="1"/>
</dbReference>
<dbReference type="Pfam" id="PF13426">
    <property type="entry name" value="PAS_9"/>
    <property type="match status" value="2"/>
</dbReference>
<dbReference type="PANTHER" id="PTHR44757">
    <property type="entry name" value="DIGUANYLATE CYCLASE DGCP"/>
    <property type="match status" value="1"/>
</dbReference>
<dbReference type="Gene3D" id="4.10.280.10">
    <property type="entry name" value="Helix-loop-helix DNA-binding domain"/>
    <property type="match status" value="1"/>
</dbReference>
<protein>
    <submittedName>
        <fullName evidence="4">PAS domain S-box protein</fullName>
    </submittedName>
</protein>
<evidence type="ECO:0000259" key="2">
    <source>
        <dbReference type="PROSITE" id="PS50113"/>
    </source>
</evidence>
<dbReference type="SUPFAM" id="SSF55785">
    <property type="entry name" value="PYP-like sensor domain (PAS domain)"/>
    <property type="match status" value="2"/>
</dbReference>
<dbReference type="NCBIfam" id="TIGR00229">
    <property type="entry name" value="sensory_box"/>
    <property type="match status" value="2"/>
</dbReference>
<accession>A0A1S2KZD4</accession>
<dbReference type="SMART" id="SM00086">
    <property type="entry name" value="PAC"/>
    <property type="match status" value="1"/>
</dbReference>
<dbReference type="GO" id="GO:0043937">
    <property type="term" value="P:regulation of sporulation"/>
    <property type="evidence" value="ECO:0007669"/>
    <property type="project" value="InterPro"/>
</dbReference>
<dbReference type="InterPro" id="IPR037208">
    <property type="entry name" value="Spo0E-like_sf"/>
</dbReference>
<proteinExistence type="predicted"/>
<evidence type="ECO:0000313" key="3">
    <source>
        <dbReference type="EMBL" id="OIJ05063.1"/>
    </source>
</evidence>
<evidence type="ECO:0000259" key="1">
    <source>
        <dbReference type="PROSITE" id="PS50112"/>
    </source>
</evidence>
<reference evidence="4 5" key="3">
    <citation type="journal article" date="2019" name="Int. J. Syst. Evol. Microbiol.">
        <title>Anaerobacillus isosaccharinicus sp. nov., an alkaliphilic bacterium which degrades isosaccharinic acid.</title>
        <authorList>
            <person name="Bassil N.M."/>
            <person name="Lloyd J.R."/>
        </authorList>
    </citation>
    <scope>NUCLEOTIDE SEQUENCE [LARGE SCALE GENOMIC DNA]</scope>
    <source>
        <strain evidence="4 5">NB2006</strain>
    </source>
</reference>
<dbReference type="Gene3D" id="3.30.450.20">
    <property type="entry name" value="PAS domain"/>
    <property type="match status" value="2"/>
</dbReference>
<dbReference type="RefSeq" id="WP_071319127.1">
    <property type="nucleotide sequence ID" value="NZ_CP063356.2"/>
</dbReference>
<feature type="domain" description="PAC" evidence="2">
    <location>
        <begin position="133"/>
        <end position="185"/>
    </location>
</feature>
<evidence type="ECO:0000313" key="5">
    <source>
        <dbReference type="Proteomes" id="UP000180175"/>
    </source>
</evidence>
<dbReference type="GO" id="GO:0046983">
    <property type="term" value="F:protein dimerization activity"/>
    <property type="evidence" value="ECO:0007669"/>
    <property type="project" value="InterPro"/>
</dbReference>
<reference evidence="4 5" key="2">
    <citation type="journal article" date="2017" name="Genome Announc.">
        <title>Draft Genome Sequences of Four Alkaliphilic Bacteria Belonging to the Anaerobacillus Genus.</title>
        <authorList>
            <person name="Bassil N.M."/>
            <person name="Lloyd J.R."/>
        </authorList>
    </citation>
    <scope>NUCLEOTIDE SEQUENCE [LARGE SCALE GENOMIC DNA]</scope>
    <source>
        <strain evidence="4 5">NB2006</strain>
    </source>
</reference>
<dbReference type="EMBL" id="LQXD01000195">
    <property type="protein sequence ID" value="OIJ05063.1"/>
    <property type="molecule type" value="Genomic_DNA"/>
</dbReference>
<dbReference type="OrthoDB" id="9815750at2"/>
<gene>
    <name evidence="4" type="ORF">AWH56_003085</name>
    <name evidence="3" type="ORF">AWH56_22295</name>
</gene>
<dbReference type="EMBL" id="CP063356">
    <property type="protein sequence ID" value="QOY36674.1"/>
    <property type="molecule type" value="Genomic_DNA"/>
</dbReference>
<reference evidence="3 5" key="1">
    <citation type="submission" date="2016-10" db="EMBL/GenBank/DDBJ databases">
        <title>Draft genome sequences of four alkaliphilic bacteria belonging to the Anaerobacillus genus.</title>
        <authorList>
            <person name="Bassil N.M."/>
            <person name="Lloyd J.R."/>
        </authorList>
    </citation>
    <scope>NUCLEOTIDE SEQUENCE [LARGE SCALE GENOMIC DNA]</scope>
    <source>
        <strain evidence="3 5">NB2006</strain>
    </source>
</reference>
<dbReference type="Pfam" id="PF09388">
    <property type="entry name" value="SpoOE-like"/>
    <property type="match status" value="1"/>
</dbReference>
<dbReference type="PROSITE" id="PS50113">
    <property type="entry name" value="PAC"/>
    <property type="match status" value="1"/>
</dbReference>
<name>A0A1S2KZD4_9BACI</name>
<dbReference type="InterPro" id="IPR000700">
    <property type="entry name" value="PAS-assoc_C"/>
</dbReference>
<keyword evidence="5" id="KW-1185">Reference proteome</keyword>
<organism evidence="3 5">
    <name type="scientific">Anaerobacillus isosaccharinicus</name>
    <dbReference type="NCBI Taxonomy" id="1532552"/>
    <lineage>
        <taxon>Bacteria</taxon>
        <taxon>Bacillati</taxon>
        <taxon>Bacillota</taxon>
        <taxon>Bacilli</taxon>
        <taxon>Bacillales</taxon>
        <taxon>Bacillaceae</taxon>
        <taxon>Anaerobacillus</taxon>
    </lineage>
</organism>
<dbReference type="CDD" id="cd00130">
    <property type="entry name" value="PAS"/>
    <property type="match status" value="2"/>
</dbReference>
<dbReference type="AlphaFoldDB" id="A0A1S2KZD4"/>
<dbReference type="PROSITE" id="PS50112">
    <property type="entry name" value="PAS"/>
    <property type="match status" value="2"/>
</dbReference>